<evidence type="ECO:0000256" key="1">
    <source>
        <dbReference type="ARBA" id="ARBA00022603"/>
    </source>
</evidence>
<feature type="domain" description="O-methyltransferase dimerisation" evidence="5">
    <location>
        <begin position="143"/>
        <end position="214"/>
    </location>
</feature>
<dbReference type="SUPFAM" id="SSF46785">
    <property type="entry name" value="Winged helix' DNA-binding domain"/>
    <property type="match status" value="1"/>
</dbReference>
<dbReference type="OrthoDB" id="4145676at2"/>
<comment type="caution">
    <text evidence="7">The sequence shown here is derived from an EMBL/GenBank/DDBJ whole genome shotgun (WGS) entry which is preliminary data.</text>
</comment>
<keyword evidence="3" id="KW-0949">S-adenosyl-L-methionine</keyword>
<proteinExistence type="predicted"/>
<dbReference type="SUPFAM" id="SSF53335">
    <property type="entry name" value="S-adenosyl-L-methionine-dependent methyltransferases"/>
    <property type="match status" value="1"/>
</dbReference>
<dbReference type="PANTHER" id="PTHR43712">
    <property type="entry name" value="PUTATIVE (AFU_ORTHOLOGUE AFUA_4G14580)-RELATED"/>
    <property type="match status" value="1"/>
</dbReference>
<evidence type="ECO:0000259" key="5">
    <source>
        <dbReference type="Pfam" id="PF08100"/>
    </source>
</evidence>
<dbReference type="Gene3D" id="3.40.50.150">
    <property type="entry name" value="Vaccinia Virus protein VP39"/>
    <property type="match status" value="1"/>
</dbReference>
<reference evidence="7 8" key="1">
    <citation type="submission" date="2018-06" db="EMBL/GenBank/DDBJ databases">
        <title>Sphaerisporangium craniellae sp. nov., isolated from a marine sponge in the South China Sea.</title>
        <authorList>
            <person name="Li L."/>
        </authorList>
    </citation>
    <scope>NUCLEOTIDE SEQUENCE [LARGE SCALE GENOMIC DNA]</scope>
    <source>
        <strain evidence="7 8">CCTCC AA 208026</strain>
    </source>
</reference>
<evidence type="ECO:0000313" key="8">
    <source>
        <dbReference type="Proteomes" id="UP000253094"/>
    </source>
</evidence>
<dbReference type="Pfam" id="PF12680">
    <property type="entry name" value="SnoaL_2"/>
    <property type="match status" value="1"/>
</dbReference>
<accession>A0A367F3P8</accession>
<dbReference type="Gene3D" id="3.10.450.50">
    <property type="match status" value="1"/>
</dbReference>
<dbReference type="Gene3D" id="1.10.287.1350">
    <property type="match status" value="1"/>
</dbReference>
<keyword evidence="2" id="KW-0808">Transferase</keyword>
<protein>
    <submittedName>
        <fullName evidence="7">DUF4440 domain-containing protein</fullName>
    </submittedName>
</protein>
<evidence type="ECO:0000259" key="4">
    <source>
        <dbReference type="Pfam" id="PF00891"/>
    </source>
</evidence>
<dbReference type="Proteomes" id="UP000253094">
    <property type="component" value="Unassembled WGS sequence"/>
</dbReference>
<dbReference type="InterPro" id="IPR032710">
    <property type="entry name" value="NTF2-like_dom_sf"/>
</dbReference>
<dbReference type="InterPro" id="IPR016461">
    <property type="entry name" value="COMT-like"/>
</dbReference>
<feature type="domain" description="O-methyltransferase C-terminal" evidence="4">
    <location>
        <begin position="244"/>
        <end position="444"/>
    </location>
</feature>
<keyword evidence="1" id="KW-0489">Methyltransferase</keyword>
<dbReference type="RefSeq" id="WP_114032819.1">
    <property type="nucleotide sequence ID" value="NZ_QOIL01000024.1"/>
</dbReference>
<dbReference type="GO" id="GO:0046983">
    <property type="term" value="F:protein dimerization activity"/>
    <property type="evidence" value="ECO:0007669"/>
    <property type="project" value="InterPro"/>
</dbReference>
<evidence type="ECO:0000256" key="2">
    <source>
        <dbReference type="ARBA" id="ARBA00022679"/>
    </source>
</evidence>
<dbReference type="InterPro" id="IPR036388">
    <property type="entry name" value="WH-like_DNA-bd_sf"/>
</dbReference>
<keyword evidence="8" id="KW-1185">Reference proteome</keyword>
<dbReference type="CDD" id="cd02440">
    <property type="entry name" value="AdoMet_MTases"/>
    <property type="match status" value="1"/>
</dbReference>
<dbReference type="InterPro" id="IPR037401">
    <property type="entry name" value="SnoaL-like"/>
</dbReference>
<dbReference type="InterPro" id="IPR012967">
    <property type="entry name" value="COMT_dimerisation"/>
</dbReference>
<feature type="domain" description="SnoaL-like" evidence="6">
    <location>
        <begin position="8"/>
        <end position="115"/>
    </location>
</feature>
<dbReference type="GO" id="GO:0008171">
    <property type="term" value="F:O-methyltransferase activity"/>
    <property type="evidence" value="ECO:0007669"/>
    <property type="project" value="InterPro"/>
</dbReference>
<dbReference type="PROSITE" id="PS51683">
    <property type="entry name" value="SAM_OMT_II"/>
    <property type="match status" value="1"/>
</dbReference>
<dbReference type="InterPro" id="IPR001077">
    <property type="entry name" value="COMT_C"/>
</dbReference>
<dbReference type="Pfam" id="PF08100">
    <property type="entry name" value="Dimerisation"/>
    <property type="match status" value="1"/>
</dbReference>
<dbReference type="Gene3D" id="1.10.10.10">
    <property type="entry name" value="Winged helix-like DNA-binding domain superfamily/Winged helix DNA-binding domain"/>
    <property type="match status" value="1"/>
</dbReference>
<gene>
    <name evidence="7" type="ORF">DQ384_33160</name>
</gene>
<dbReference type="AlphaFoldDB" id="A0A367F3P8"/>
<name>A0A367F3P8_9ACTN</name>
<dbReference type="Pfam" id="PF00891">
    <property type="entry name" value="Methyltransf_2"/>
    <property type="match status" value="1"/>
</dbReference>
<dbReference type="PANTHER" id="PTHR43712:SF2">
    <property type="entry name" value="O-METHYLTRANSFERASE CICE"/>
    <property type="match status" value="1"/>
</dbReference>
<dbReference type="InterPro" id="IPR029063">
    <property type="entry name" value="SAM-dependent_MTases_sf"/>
</dbReference>
<sequence length="467" mass="49921">MPSNTEIIQASYAAFRRRDHRAALEAFAPGIEWTHPEGMSDHGLGGTKKGHAEILAFMARARTVFSELRPEPAEFVEQGDRVVVFGVHHMRGARSGASGMVPFVHSWRLAAGLATHFEDIHDTALVRRIVEGDKPPVARLLETHEGHIRARVVQLIAELGLGDLIGDGTRDVAGLAADTTTDPRALLRLMRTAAGFGLLTEPEPGRFALTELGAHLRSGHPLSVRSVMIMGGLFGRVFSDAEHSLRTGEPAFPKTLGLPLFAYLRRNPELGAVFTTSMAEFSRLETGGIVAAYDFGSARRIVDIGGGDGTLLSAVLDAVPEATGVVFDQPEVATAARERIAAAGLGGRCAVEGGDFFAAVPSGGDLYVLKWIIHDWPDEQAVAILRNCRDAMAPGGRLLLVERVIPEGDAPHPGKVTDFTMLVVLGGRERTEAEYSALLAAAGLRLERVVDGPAGSSLLEAVPDRRP</sequence>
<dbReference type="GO" id="GO:0032259">
    <property type="term" value="P:methylation"/>
    <property type="evidence" value="ECO:0007669"/>
    <property type="project" value="UniProtKB-KW"/>
</dbReference>
<dbReference type="EMBL" id="QOIL01000024">
    <property type="protein sequence ID" value="RCG24492.1"/>
    <property type="molecule type" value="Genomic_DNA"/>
</dbReference>
<organism evidence="7 8">
    <name type="scientific">Sphaerisporangium album</name>
    <dbReference type="NCBI Taxonomy" id="509200"/>
    <lineage>
        <taxon>Bacteria</taxon>
        <taxon>Bacillati</taxon>
        <taxon>Actinomycetota</taxon>
        <taxon>Actinomycetes</taxon>
        <taxon>Streptosporangiales</taxon>
        <taxon>Streptosporangiaceae</taxon>
        <taxon>Sphaerisporangium</taxon>
    </lineage>
</organism>
<evidence type="ECO:0000259" key="6">
    <source>
        <dbReference type="Pfam" id="PF12680"/>
    </source>
</evidence>
<dbReference type="InterPro" id="IPR036390">
    <property type="entry name" value="WH_DNA-bd_sf"/>
</dbReference>
<evidence type="ECO:0000256" key="3">
    <source>
        <dbReference type="ARBA" id="ARBA00022691"/>
    </source>
</evidence>
<dbReference type="SUPFAM" id="SSF54427">
    <property type="entry name" value="NTF2-like"/>
    <property type="match status" value="1"/>
</dbReference>
<evidence type="ECO:0000313" key="7">
    <source>
        <dbReference type="EMBL" id="RCG24492.1"/>
    </source>
</evidence>